<gene>
    <name evidence="4" type="primary">csrA</name>
    <name evidence="5" type="ordered locus">Marpi_1790</name>
</gene>
<dbReference type="OrthoDB" id="9809061at2"/>
<dbReference type="GO" id="GO:0044781">
    <property type="term" value="P:bacterial-type flagellum organization"/>
    <property type="evidence" value="ECO:0007669"/>
    <property type="project" value="UniProtKB-KW"/>
</dbReference>
<dbReference type="GO" id="GO:0006109">
    <property type="term" value="P:regulation of carbohydrate metabolic process"/>
    <property type="evidence" value="ECO:0007669"/>
    <property type="project" value="InterPro"/>
</dbReference>
<evidence type="ECO:0000313" key="5">
    <source>
        <dbReference type="EMBL" id="AEX86171.1"/>
    </source>
</evidence>
<keyword evidence="4" id="KW-0678">Repressor</keyword>
<dbReference type="InterPro" id="IPR003751">
    <property type="entry name" value="CsrA"/>
</dbReference>
<reference evidence="6" key="2">
    <citation type="submission" date="2012-01" db="EMBL/GenBank/DDBJ databases">
        <title>Complete sequence of chromosome of Marinitoga piezophila KA3.</title>
        <authorList>
            <person name="Lucas S."/>
            <person name="Han J."/>
            <person name="Lapidus A."/>
            <person name="Cheng J.-F."/>
            <person name="Goodwin L."/>
            <person name="Pitluck S."/>
            <person name="Peters L."/>
            <person name="Mikhailova N."/>
            <person name="Teshima H."/>
            <person name="Detter J.C."/>
            <person name="Han C."/>
            <person name="Tapia R."/>
            <person name="Land M."/>
            <person name="Hauser L."/>
            <person name="Kyrpides N."/>
            <person name="Ivanova N."/>
            <person name="Pagani I."/>
            <person name="Jebbar M."/>
            <person name="Vannier P."/>
            <person name="Oger P."/>
            <person name="Cario A."/>
            <person name="Bartlett D."/>
            <person name="Noll K.M."/>
            <person name="Woyke T."/>
        </authorList>
    </citation>
    <scope>NUCLEOTIDE SEQUENCE [LARGE SCALE GENOMIC DNA]</scope>
    <source>
        <strain evidence="6">DSM 14283 / JCM 11233 / KA3</strain>
    </source>
</reference>
<dbReference type="KEGG" id="mpz:Marpi_1790"/>
<dbReference type="PANTHER" id="PTHR34984">
    <property type="entry name" value="CARBON STORAGE REGULATOR"/>
    <property type="match status" value="1"/>
</dbReference>
<evidence type="ECO:0000256" key="2">
    <source>
        <dbReference type="ARBA" id="ARBA00022845"/>
    </source>
</evidence>
<keyword evidence="3 4" id="KW-0694">RNA-binding</keyword>
<dbReference type="eggNOG" id="COG1551">
    <property type="taxonomic scope" value="Bacteria"/>
</dbReference>
<dbReference type="GO" id="GO:0005829">
    <property type="term" value="C:cytosol"/>
    <property type="evidence" value="ECO:0007669"/>
    <property type="project" value="TreeGrafter"/>
</dbReference>
<comment type="function">
    <text evidence="4">A translational regulator that binds mRNA to regulate translation initiation and/or mRNA stability. Usually binds in the 5'-UTR at or near the Shine-Dalgarno sequence preventing ribosome-binding, thus repressing translation. Its main target seems to be the major flagellin gene, while its function is anatagonized by FliW.</text>
</comment>
<evidence type="ECO:0000256" key="3">
    <source>
        <dbReference type="ARBA" id="ARBA00022884"/>
    </source>
</evidence>
<dbReference type="InterPro" id="IPR036107">
    <property type="entry name" value="CsrA_sf"/>
</dbReference>
<dbReference type="Pfam" id="PF02599">
    <property type="entry name" value="CsrA"/>
    <property type="match status" value="1"/>
</dbReference>
<comment type="subcellular location">
    <subcellularLocation>
        <location evidence="4">Cytoplasm</location>
    </subcellularLocation>
</comment>
<dbReference type="AlphaFoldDB" id="H2J5V2"/>
<dbReference type="EMBL" id="CP003257">
    <property type="protein sequence ID" value="AEX86171.1"/>
    <property type="molecule type" value="Genomic_DNA"/>
</dbReference>
<dbReference type="GO" id="GO:1902208">
    <property type="term" value="P:regulation of bacterial-type flagellum assembly"/>
    <property type="evidence" value="ECO:0007669"/>
    <property type="project" value="UniProtKB-UniRule"/>
</dbReference>
<dbReference type="STRING" id="443254.Marpi_1790"/>
<evidence type="ECO:0000256" key="4">
    <source>
        <dbReference type="HAMAP-Rule" id="MF_00167"/>
    </source>
</evidence>
<dbReference type="PANTHER" id="PTHR34984:SF1">
    <property type="entry name" value="CARBON STORAGE REGULATOR"/>
    <property type="match status" value="1"/>
</dbReference>
<keyword evidence="6" id="KW-1185">Reference proteome</keyword>
<name>H2J5V2_MARPK</name>
<dbReference type="GO" id="GO:0006402">
    <property type="term" value="P:mRNA catabolic process"/>
    <property type="evidence" value="ECO:0007669"/>
    <property type="project" value="InterPro"/>
</dbReference>
<evidence type="ECO:0000256" key="1">
    <source>
        <dbReference type="ARBA" id="ARBA00022490"/>
    </source>
</evidence>
<dbReference type="HAMAP" id="MF_00167">
    <property type="entry name" value="CsrA"/>
    <property type="match status" value="1"/>
</dbReference>
<dbReference type="Proteomes" id="UP000007161">
    <property type="component" value="Chromosome"/>
</dbReference>
<dbReference type="GO" id="GO:0048027">
    <property type="term" value="F:mRNA 5'-UTR binding"/>
    <property type="evidence" value="ECO:0007669"/>
    <property type="project" value="UniProtKB-UniRule"/>
</dbReference>
<dbReference type="Gene3D" id="2.60.40.4380">
    <property type="entry name" value="Translational regulator CsrA"/>
    <property type="match status" value="1"/>
</dbReference>
<keyword evidence="4" id="KW-1005">Bacterial flagellum biogenesis</keyword>
<reference evidence="5 6" key="1">
    <citation type="journal article" date="2012" name="J. Bacteriol.">
        <title>Complete Genome Sequence of the Thermophilic, Piezophilic, Heterotrophic Bacterium Marinitoga piezophila KA3.</title>
        <authorList>
            <person name="Lucas S."/>
            <person name="Han J."/>
            <person name="Lapidus A."/>
            <person name="Cheng J.F."/>
            <person name="Goodwin L.A."/>
            <person name="Pitluck S."/>
            <person name="Peters L."/>
            <person name="Mikhailova N."/>
            <person name="Teshima H."/>
            <person name="Detter J.C."/>
            <person name="Han C."/>
            <person name="Tapia R."/>
            <person name="Land M."/>
            <person name="Hauser L."/>
            <person name="Kyrpides N.C."/>
            <person name="Ivanova N."/>
            <person name="Pagani I."/>
            <person name="Vannier P."/>
            <person name="Oger P."/>
            <person name="Bartlett D.H."/>
            <person name="Noll K.M."/>
            <person name="Woyke T."/>
            <person name="Jebbar M."/>
        </authorList>
    </citation>
    <scope>NUCLEOTIDE SEQUENCE [LARGE SCALE GENOMIC DNA]</scope>
    <source>
        <strain evidence="6">DSM 14283 / JCM 11233 / KA3</strain>
    </source>
</reference>
<accession>H2J5V2</accession>
<dbReference type="SUPFAM" id="SSF117130">
    <property type="entry name" value="CsrA-like"/>
    <property type="match status" value="1"/>
</dbReference>
<keyword evidence="2 4" id="KW-0810">Translation regulation</keyword>
<sequence length="85" mass="9691">MKGVRDMLVLSRKIDEGITIMIDNKILKLKVLSVEGNAIKLGFDGPKDFKIYREEVYDSIMKENISATRVEDISGLKNIFDKSKK</sequence>
<proteinExistence type="inferred from homology"/>
<dbReference type="HOGENOM" id="CLU_164837_0_2_0"/>
<dbReference type="GO" id="GO:0045947">
    <property type="term" value="P:negative regulation of translational initiation"/>
    <property type="evidence" value="ECO:0007669"/>
    <property type="project" value="UniProtKB-UniRule"/>
</dbReference>
<protein>
    <recommendedName>
        <fullName evidence="4">Translational regulator CsrA</fullName>
    </recommendedName>
</protein>
<comment type="subunit">
    <text evidence="4">Homodimer; the beta-strands of each monomer intercalate to form a hydrophobic core, while the alpha-helices form wings that extend away from the core.</text>
</comment>
<keyword evidence="1 4" id="KW-0963">Cytoplasm</keyword>
<evidence type="ECO:0000313" key="6">
    <source>
        <dbReference type="Proteomes" id="UP000007161"/>
    </source>
</evidence>
<comment type="similarity">
    <text evidence="4">Belongs to the CsrA/RsmA family.</text>
</comment>
<organism evidence="5 6">
    <name type="scientific">Marinitoga piezophila (strain DSM 14283 / JCM 11233 / KA3)</name>
    <dbReference type="NCBI Taxonomy" id="443254"/>
    <lineage>
        <taxon>Bacteria</taxon>
        <taxon>Thermotogati</taxon>
        <taxon>Thermotogota</taxon>
        <taxon>Thermotogae</taxon>
        <taxon>Petrotogales</taxon>
        <taxon>Petrotogaceae</taxon>
        <taxon>Marinitoga</taxon>
    </lineage>
</organism>